<dbReference type="Proteomes" id="UP000887159">
    <property type="component" value="Unassembled WGS sequence"/>
</dbReference>
<name>A0A8X7B8Q3_TRICX</name>
<proteinExistence type="predicted"/>
<protein>
    <submittedName>
        <fullName evidence="1">Uncharacterized protein</fullName>
    </submittedName>
</protein>
<evidence type="ECO:0000313" key="1">
    <source>
        <dbReference type="EMBL" id="GFY23536.1"/>
    </source>
</evidence>
<sequence length="95" mass="10888">MSPFQFTHLFSEDIYLRWSEEISAIANILRTAPASTVQLLHEIVNDEPYSKSSRKELKKNAGIPQNYDIEARKDKFLKDFTKTELISVCAILGLN</sequence>
<evidence type="ECO:0000313" key="2">
    <source>
        <dbReference type="Proteomes" id="UP000887159"/>
    </source>
</evidence>
<dbReference type="EMBL" id="BMAU01021364">
    <property type="protein sequence ID" value="GFY23536.1"/>
    <property type="molecule type" value="Genomic_DNA"/>
</dbReference>
<gene>
    <name evidence="1" type="ORF">TNCV_1038351</name>
</gene>
<organism evidence="1 2">
    <name type="scientific">Trichonephila clavipes</name>
    <name type="common">Golden silk orbweaver</name>
    <name type="synonym">Nephila clavipes</name>
    <dbReference type="NCBI Taxonomy" id="2585209"/>
    <lineage>
        <taxon>Eukaryota</taxon>
        <taxon>Metazoa</taxon>
        <taxon>Ecdysozoa</taxon>
        <taxon>Arthropoda</taxon>
        <taxon>Chelicerata</taxon>
        <taxon>Arachnida</taxon>
        <taxon>Araneae</taxon>
        <taxon>Araneomorphae</taxon>
        <taxon>Entelegynae</taxon>
        <taxon>Araneoidea</taxon>
        <taxon>Nephilidae</taxon>
        <taxon>Trichonephila</taxon>
    </lineage>
</organism>
<comment type="caution">
    <text evidence="1">The sequence shown here is derived from an EMBL/GenBank/DDBJ whole genome shotgun (WGS) entry which is preliminary data.</text>
</comment>
<accession>A0A8X7B8Q3</accession>
<reference evidence="1" key="1">
    <citation type="submission" date="2020-08" db="EMBL/GenBank/DDBJ databases">
        <title>Multicomponent nature underlies the extraordinary mechanical properties of spider dragline silk.</title>
        <authorList>
            <person name="Kono N."/>
            <person name="Nakamura H."/>
            <person name="Mori M."/>
            <person name="Yoshida Y."/>
            <person name="Ohtoshi R."/>
            <person name="Malay A.D."/>
            <person name="Moran D.A.P."/>
            <person name="Tomita M."/>
            <person name="Numata K."/>
            <person name="Arakawa K."/>
        </authorList>
    </citation>
    <scope>NUCLEOTIDE SEQUENCE</scope>
</reference>
<dbReference type="AlphaFoldDB" id="A0A8X7B8Q3"/>
<keyword evidence="2" id="KW-1185">Reference proteome</keyword>